<keyword evidence="2" id="KW-0507">mRNA processing</keyword>
<reference evidence="6" key="1">
    <citation type="submission" date="2016-11" db="UniProtKB">
        <authorList>
            <consortium name="WormBaseParasite"/>
        </authorList>
    </citation>
    <scope>IDENTIFICATION</scope>
</reference>
<evidence type="ECO:0000313" key="6">
    <source>
        <dbReference type="WBParaSite" id="Hba_21081"/>
    </source>
</evidence>
<dbReference type="GO" id="GO:0005848">
    <property type="term" value="C:mRNA cleavage stimulating factor complex"/>
    <property type="evidence" value="ECO:0007669"/>
    <property type="project" value="InterPro"/>
</dbReference>
<dbReference type="FunFam" id="1.20.960.50:FF:000001">
    <property type="entry name" value="Cleavage stimulation factor subunit 1"/>
    <property type="match status" value="1"/>
</dbReference>
<keyword evidence="5" id="KW-1185">Reference proteome</keyword>
<dbReference type="GO" id="GO:0003723">
    <property type="term" value="F:RNA binding"/>
    <property type="evidence" value="ECO:0007669"/>
    <property type="project" value="TreeGrafter"/>
</dbReference>
<dbReference type="InterPro" id="IPR044633">
    <property type="entry name" value="CstF1-like"/>
</dbReference>
<name>A0A1I7XU85_HETBA</name>
<sequence length="131" mass="14714">MKPDIKDRDFMYRLIIGQLFYDGHQQLALSLAQAIGCSSQPPPPSDKLFRLVSIAKQFVDDPESKEKESSLQFEALSSGLDLEFDADIVPSSPEPCMYETIYLTSHKAACRSAAFNSDGMFMELFKGVFYL</sequence>
<dbReference type="PANTHER" id="PTHR44133">
    <property type="entry name" value="CLEAVAGE STIMULATION FACTOR SUBUNIT 1"/>
    <property type="match status" value="1"/>
</dbReference>
<dbReference type="Pfam" id="PF16699">
    <property type="entry name" value="CSTF1_dimer"/>
    <property type="match status" value="1"/>
</dbReference>
<feature type="domain" description="Cleavage stimulation factor subunit 1 dimerisation" evidence="4">
    <location>
        <begin position="4"/>
        <end position="58"/>
    </location>
</feature>
<dbReference type="GO" id="GO:0031124">
    <property type="term" value="P:mRNA 3'-end processing"/>
    <property type="evidence" value="ECO:0007669"/>
    <property type="project" value="InterPro"/>
</dbReference>
<evidence type="ECO:0000256" key="3">
    <source>
        <dbReference type="ARBA" id="ARBA00023242"/>
    </source>
</evidence>
<accession>A0A1I7XU85</accession>
<evidence type="ECO:0000256" key="2">
    <source>
        <dbReference type="ARBA" id="ARBA00022664"/>
    </source>
</evidence>
<dbReference type="AlphaFoldDB" id="A0A1I7XU85"/>
<dbReference type="InterPro" id="IPR032028">
    <property type="entry name" value="CSTF1_dimer"/>
</dbReference>
<dbReference type="PANTHER" id="PTHR44133:SF2">
    <property type="entry name" value="CLEAVAGE STIMULATION FACTOR SUBUNIT 1"/>
    <property type="match status" value="1"/>
</dbReference>
<evidence type="ECO:0000313" key="5">
    <source>
        <dbReference type="Proteomes" id="UP000095283"/>
    </source>
</evidence>
<comment type="subcellular location">
    <subcellularLocation>
        <location evidence="1">Nucleus</location>
    </subcellularLocation>
</comment>
<dbReference type="InterPro" id="IPR038184">
    <property type="entry name" value="CSTF1_dimer_sf"/>
</dbReference>
<proteinExistence type="predicted"/>
<evidence type="ECO:0000259" key="4">
    <source>
        <dbReference type="Pfam" id="PF16699"/>
    </source>
</evidence>
<dbReference type="Gene3D" id="1.20.960.50">
    <property type="entry name" value="Cleavage stimulation factor subunit 1, dimerisation domain"/>
    <property type="match status" value="1"/>
</dbReference>
<protein>
    <submittedName>
        <fullName evidence="6">CSTF1_dimer domain-containing protein</fullName>
    </submittedName>
</protein>
<keyword evidence="3" id="KW-0539">Nucleus</keyword>
<evidence type="ECO:0000256" key="1">
    <source>
        <dbReference type="ARBA" id="ARBA00004123"/>
    </source>
</evidence>
<dbReference type="Proteomes" id="UP000095283">
    <property type="component" value="Unplaced"/>
</dbReference>
<organism evidence="5 6">
    <name type="scientific">Heterorhabditis bacteriophora</name>
    <name type="common">Entomopathogenic nematode worm</name>
    <dbReference type="NCBI Taxonomy" id="37862"/>
    <lineage>
        <taxon>Eukaryota</taxon>
        <taxon>Metazoa</taxon>
        <taxon>Ecdysozoa</taxon>
        <taxon>Nematoda</taxon>
        <taxon>Chromadorea</taxon>
        <taxon>Rhabditida</taxon>
        <taxon>Rhabditina</taxon>
        <taxon>Rhabditomorpha</taxon>
        <taxon>Strongyloidea</taxon>
        <taxon>Heterorhabditidae</taxon>
        <taxon>Heterorhabditis</taxon>
    </lineage>
</organism>
<dbReference type="WBParaSite" id="Hba_21081">
    <property type="protein sequence ID" value="Hba_21081"/>
    <property type="gene ID" value="Hba_21081"/>
</dbReference>